<feature type="compositionally biased region" description="Polar residues" evidence="1">
    <location>
        <begin position="643"/>
        <end position="652"/>
    </location>
</feature>
<feature type="compositionally biased region" description="Low complexity" evidence="1">
    <location>
        <begin position="985"/>
        <end position="1004"/>
    </location>
</feature>
<feature type="region of interest" description="Disordered" evidence="1">
    <location>
        <begin position="400"/>
        <end position="424"/>
    </location>
</feature>
<feature type="compositionally biased region" description="Polar residues" evidence="1">
    <location>
        <begin position="1041"/>
        <end position="1060"/>
    </location>
</feature>
<dbReference type="PANTHER" id="PTHR35140">
    <property type="entry name" value="MITOTIC CHECK POINT PROTEIN BFA1"/>
    <property type="match status" value="1"/>
</dbReference>
<feature type="compositionally biased region" description="Acidic residues" evidence="1">
    <location>
        <begin position="942"/>
        <end position="953"/>
    </location>
</feature>
<accession>A0A8H3YEC3</accession>
<dbReference type="AlphaFoldDB" id="A0A8H3YEC3"/>
<reference evidence="2" key="1">
    <citation type="submission" date="2020-07" db="EMBL/GenBank/DDBJ databases">
        <title>Draft Genome Sequence of a Deep-Sea Yeast, Naganishia (Cryptococcus) liquefaciens strain N6.</title>
        <authorList>
            <person name="Han Y.W."/>
            <person name="Kajitani R."/>
            <person name="Morimoto H."/>
            <person name="Parhat M."/>
            <person name="Tsubouchi H."/>
            <person name="Bakenova O."/>
            <person name="Ogata M."/>
            <person name="Argunhan B."/>
            <person name="Aoki R."/>
            <person name="Kajiwara S."/>
            <person name="Itoh T."/>
            <person name="Iwasaki H."/>
        </authorList>
    </citation>
    <scope>NUCLEOTIDE SEQUENCE</scope>
    <source>
        <strain evidence="2">N6</strain>
    </source>
</reference>
<evidence type="ECO:0000313" key="2">
    <source>
        <dbReference type="EMBL" id="GHJ86410.1"/>
    </source>
</evidence>
<proteinExistence type="predicted"/>
<feature type="region of interest" description="Disordered" evidence="1">
    <location>
        <begin position="471"/>
        <end position="519"/>
    </location>
</feature>
<dbReference type="GO" id="GO:0001100">
    <property type="term" value="P:negative regulation of exit from mitosis"/>
    <property type="evidence" value="ECO:0007669"/>
    <property type="project" value="InterPro"/>
</dbReference>
<feature type="region of interest" description="Disordered" evidence="1">
    <location>
        <begin position="604"/>
        <end position="664"/>
    </location>
</feature>
<dbReference type="InterPro" id="IPR034586">
    <property type="entry name" value="Bfa1/Byr4"/>
</dbReference>
<feature type="compositionally biased region" description="Acidic residues" evidence="1">
    <location>
        <begin position="219"/>
        <end position="232"/>
    </location>
</feature>
<feature type="compositionally biased region" description="Acidic residues" evidence="1">
    <location>
        <begin position="919"/>
        <end position="932"/>
    </location>
</feature>
<dbReference type="Proteomes" id="UP000620104">
    <property type="component" value="Unassembled WGS sequence"/>
</dbReference>
<comment type="caution">
    <text evidence="2">The sequence shown here is derived from an EMBL/GenBank/DDBJ whole genome shotgun (WGS) entry which is preliminary data.</text>
</comment>
<gene>
    <name evidence="2" type="ORF">NliqN6_2812</name>
</gene>
<feature type="compositionally biased region" description="Polar residues" evidence="1">
    <location>
        <begin position="405"/>
        <end position="424"/>
    </location>
</feature>
<feature type="region of interest" description="Disordered" evidence="1">
    <location>
        <begin position="537"/>
        <end position="580"/>
    </location>
</feature>
<sequence length="1154" mass="125344">MACRTPLRPTVQEDWSNDGDFDFEDNHESAVPRIPSSLPKPDLNLISCDGRSVQMLSANVNRKVRLSNRQADDFGDQEEAIADGVMESSSSGSVQTTQFRYAGMTDLEIADEEDVEYPTIKGLESECTRTLKHGRGRSGVQAQVTGTALGGTAYITRLGSAGSRSKARTDNLNMDGDLDWGSSTASSTSIHSAAVDFKTKLNLRLANQQIATGNREDKWDDFDAGFDTDGEDDSKQRTLKAGTAPSQSVIEAKLGSQDPTYSKPANVANEGDDMEEGFQLPLTLHHLKLIPRSPQSAVLRHRSSRSSLASAATGQTSDWDNIGTPANARASGTSSRTASSVIPGTDQSEVDDHHARTRSDLDRDTEDDLEDGLELPVPSFFSNGRARELNKLLDRKRKPEVVSGGVTSHQTAQARGTRPSSTLMRPTLSSSAKLKYVPLAQDSLEDQLEDGLVLGDERTELTHRRLARIRQSRVNQGTPTGPRNAVGGTLKRGFISGRQKVDNASDAPSISRPASGSNGLLATPSNARIYQASPSFSALPPASLANTPSRLRHRTSQSRLGEAFSSSSLGKRQSMSSLRDAAKLHESTGFSMQHPPSRNALSYTAQTAASAARSVENPRKGSAESGWPNAERSRTPSERSYGIRSTSSSMNSKTDRPRAPIPPSFTQEAVFDESSAFAPSSLPISNKLRKLVGLKSYGDGTELDGIEDLQVDRTKEGMVKQPKETSSSVHGSIGRSAGQHLGLGVHGSIGRFAGQHLGLGRPSRLPQTPSTTAEKRKAHPTEPATLPRQAATSKGKPLARKAGLIRHLGRVEKKKVGDMIWNPETLRWEGNYQALRDFDAQVMSSARPALITHYGAFASMKATSSRSTIAGDSKHGNRVPSDVSPSVSAAPLNAPRIVGNMMFDPEKMCWISTLAAEDDEPDPFANIDEEDASDRQGSSGLDDQDDHFDEDGVEPLRGGTITKDMGRTMIDGIRARATGLMRFSSATTTSSLSSAGTSTTSQSSEPRRRRENFAGRLGAEDAEEWDVEVGVPSRKPGLHLPSTSTPGRSTSNRSSAQTDSGFKVKNSGNPVSSMHSSSPRYSRKTFEPTEFVSEALWRQSLAAETRHEQEMLGWRVDEKIKRGWNARDLEREREREKRREEKRLWEIRNLAMRS</sequence>
<dbReference type="GO" id="GO:1990334">
    <property type="term" value="C:Bfa1-Bub2 complex"/>
    <property type="evidence" value="ECO:0007669"/>
    <property type="project" value="InterPro"/>
</dbReference>
<feature type="region of interest" description="Disordered" evidence="1">
    <location>
        <begin position="295"/>
        <end position="376"/>
    </location>
</feature>
<feature type="compositionally biased region" description="Polar residues" evidence="1">
    <location>
        <begin position="564"/>
        <end position="577"/>
    </location>
</feature>
<dbReference type="EMBL" id="BLZA01000018">
    <property type="protein sequence ID" value="GHJ86410.1"/>
    <property type="molecule type" value="Genomic_DNA"/>
</dbReference>
<feature type="compositionally biased region" description="Low complexity" evidence="1">
    <location>
        <begin position="1067"/>
        <end position="1080"/>
    </location>
</feature>
<feature type="region of interest" description="Disordered" evidence="1">
    <location>
        <begin position="919"/>
        <end position="967"/>
    </location>
</feature>
<feature type="region of interest" description="Disordered" evidence="1">
    <location>
        <begin position="754"/>
        <end position="799"/>
    </location>
</feature>
<keyword evidence="3" id="KW-1185">Reference proteome</keyword>
<feature type="region of interest" description="Disordered" evidence="1">
    <location>
        <begin position="216"/>
        <end position="245"/>
    </location>
</feature>
<dbReference type="GO" id="GO:0044732">
    <property type="term" value="C:mitotic spindle pole body"/>
    <property type="evidence" value="ECO:0007669"/>
    <property type="project" value="TreeGrafter"/>
</dbReference>
<feature type="compositionally biased region" description="Acidic residues" evidence="1">
    <location>
        <begin position="363"/>
        <end position="373"/>
    </location>
</feature>
<feature type="compositionally biased region" description="Polar residues" evidence="1">
    <location>
        <begin position="472"/>
        <end position="481"/>
    </location>
</feature>
<feature type="compositionally biased region" description="Basic and acidic residues" evidence="1">
    <location>
        <begin position="350"/>
        <end position="362"/>
    </location>
</feature>
<name>A0A8H3YEC3_9TREE</name>
<evidence type="ECO:0000256" key="1">
    <source>
        <dbReference type="SAM" id="MobiDB-lite"/>
    </source>
</evidence>
<feature type="compositionally biased region" description="Low complexity" evidence="1">
    <location>
        <begin position="326"/>
        <end position="340"/>
    </location>
</feature>
<feature type="compositionally biased region" description="Polar residues" evidence="1">
    <location>
        <begin position="506"/>
        <end position="519"/>
    </location>
</feature>
<feature type="region of interest" description="Disordered" evidence="1">
    <location>
        <begin position="985"/>
        <end position="1085"/>
    </location>
</feature>
<organism evidence="2 3">
    <name type="scientific">Naganishia liquefaciens</name>
    <dbReference type="NCBI Taxonomy" id="104408"/>
    <lineage>
        <taxon>Eukaryota</taxon>
        <taxon>Fungi</taxon>
        <taxon>Dikarya</taxon>
        <taxon>Basidiomycota</taxon>
        <taxon>Agaricomycotina</taxon>
        <taxon>Tremellomycetes</taxon>
        <taxon>Filobasidiales</taxon>
        <taxon>Filobasidiaceae</taxon>
        <taxon>Naganishia</taxon>
    </lineage>
</organism>
<dbReference type="GO" id="GO:0005096">
    <property type="term" value="F:GTPase activator activity"/>
    <property type="evidence" value="ECO:0007669"/>
    <property type="project" value="InterPro"/>
</dbReference>
<dbReference type="PANTHER" id="PTHR35140:SF1">
    <property type="entry name" value="MITOTIC CHECK POINT PROTEIN BFA1"/>
    <property type="match status" value="1"/>
</dbReference>
<dbReference type="OrthoDB" id="19159at2759"/>
<feature type="region of interest" description="Disordered" evidence="1">
    <location>
        <begin position="867"/>
        <end position="887"/>
    </location>
</feature>
<evidence type="ECO:0000313" key="3">
    <source>
        <dbReference type="Proteomes" id="UP000620104"/>
    </source>
</evidence>
<protein>
    <submittedName>
        <fullName evidence="2">Uncharacterized protein</fullName>
    </submittedName>
</protein>